<dbReference type="RefSeq" id="WP_119628307.1">
    <property type="nucleotide sequence ID" value="NZ_AP017928.1"/>
</dbReference>
<dbReference type="OrthoDB" id="9007370at2"/>
<dbReference type="AlphaFoldDB" id="A0A250KRY2"/>
<accession>A0A250KRY2</accession>
<name>A0A250KRY2_9GAMM</name>
<dbReference type="KEGG" id="mmai:sS8_0564"/>
<dbReference type="EMBL" id="AP017928">
    <property type="protein sequence ID" value="BBA32529.1"/>
    <property type="molecule type" value="Genomic_DNA"/>
</dbReference>
<evidence type="ECO:0000313" key="1">
    <source>
        <dbReference type="EMBL" id="BBA32529.1"/>
    </source>
</evidence>
<gene>
    <name evidence="1" type="ORF">sS8_0564</name>
</gene>
<organism evidence="1 2">
    <name type="scientific">Methylocaldum marinum</name>
    <dbReference type="NCBI Taxonomy" id="1432792"/>
    <lineage>
        <taxon>Bacteria</taxon>
        <taxon>Pseudomonadati</taxon>
        <taxon>Pseudomonadota</taxon>
        <taxon>Gammaproteobacteria</taxon>
        <taxon>Methylococcales</taxon>
        <taxon>Methylococcaceae</taxon>
        <taxon>Methylocaldum</taxon>
    </lineage>
</organism>
<sequence>MSIAHSWQKVGQHRITEADLILNVQKKTVKRFKIIQGPHGRYTIVVTLTWREEELTLMTARKTVKEWASLDRLVRHIQEHYGDVPTIWLILNTRESSE</sequence>
<reference evidence="1 2" key="1">
    <citation type="submission" date="2016-12" db="EMBL/GenBank/DDBJ databases">
        <title>Genome sequencing of Methylocaldum marinum.</title>
        <authorList>
            <person name="Takeuchi M."/>
            <person name="Kamagata Y."/>
            <person name="Hiraoka S."/>
            <person name="Oshima K."/>
            <person name="Hattori M."/>
            <person name="Iwasaki W."/>
        </authorList>
    </citation>
    <scope>NUCLEOTIDE SEQUENCE [LARGE SCALE GENOMIC DNA]</scope>
    <source>
        <strain evidence="1 2">S8</strain>
    </source>
</reference>
<dbReference type="Proteomes" id="UP000266313">
    <property type="component" value="Chromosome"/>
</dbReference>
<evidence type="ECO:0000313" key="2">
    <source>
        <dbReference type="Proteomes" id="UP000266313"/>
    </source>
</evidence>
<proteinExistence type="predicted"/>
<protein>
    <submittedName>
        <fullName evidence="1">Uncharacterized protein</fullName>
    </submittedName>
</protein>
<keyword evidence="2" id="KW-1185">Reference proteome</keyword>